<evidence type="ECO:0000313" key="3">
    <source>
        <dbReference type="Proteomes" id="UP000236544"/>
    </source>
</evidence>
<sequence length="329" mass="37663">MARKLKGKSTSKGLKGALLRHQAQEQLNKKIKSKQDHAIQKNKPTKAVLNNQKIQRESAAKFIPFEKDSTLLLVGEGDFSFARSIIENEYISPANLIVTSYDNSTNELNLKYPKSFQQNYDFLAERGVRMFFKIDATNLIKSFKLSKKTTWQKIVGSELASKGVQNIMFNFPHTGKGIKDQDRNIRDHQELILAFFRSSKEFFKQINQNASAASLDKFGQGYSLKGREDSTSSSENKGNVLISVFNGEPYDSWQIKILAKTSGWKVERSSKFQWENYPEYSHKRTNSEQETTKPAAEREARTFIFELYDKKKHAKNGKKFQNAGSDDEN</sequence>
<reference evidence="3" key="1">
    <citation type="submission" date="2015-10" db="EMBL/GenBank/DDBJ databases">
        <authorList>
            <person name="Devillers H."/>
        </authorList>
    </citation>
    <scope>NUCLEOTIDE SEQUENCE [LARGE SCALE GENOMIC DNA]</scope>
</reference>
<dbReference type="GO" id="GO:0005737">
    <property type="term" value="C:cytoplasm"/>
    <property type="evidence" value="ECO:0007669"/>
    <property type="project" value="TreeGrafter"/>
</dbReference>
<protein>
    <submittedName>
        <fullName evidence="2">LAQU0S13e01442g1_1</fullName>
    </submittedName>
</protein>
<dbReference type="Proteomes" id="UP000236544">
    <property type="component" value="Unassembled WGS sequence"/>
</dbReference>
<evidence type="ECO:0000313" key="2">
    <source>
        <dbReference type="EMBL" id="CUS24018.1"/>
    </source>
</evidence>
<dbReference type="Pfam" id="PF10354">
    <property type="entry name" value="BMT5-like"/>
    <property type="match status" value="1"/>
</dbReference>
<dbReference type="PANTHER" id="PTHR11538:SF26">
    <property type="entry name" value="FERREDOXIN-FOLD ANTICODON-BINDING DOMAIN-CONTAINING PROTEIN 1"/>
    <property type="match status" value="1"/>
</dbReference>
<name>A0A0P1L1M8_9SACH</name>
<keyword evidence="3" id="KW-1185">Reference proteome</keyword>
<accession>A0A0P1L1M8</accession>
<organism evidence="2 3">
    <name type="scientific">Lachancea quebecensis</name>
    <dbReference type="NCBI Taxonomy" id="1654605"/>
    <lineage>
        <taxon>Eukaryota</taxon>
        <taxon>Fungi</taxon>
        <taxon>Dikarya</taxon>
        <taxon>Ascomycota</taxon>
        <taxon>Saccharomycotina</taxon>
        <taxon>Saccharomycetes</taxon>
        <taxon>Saccharomycetales</taxon>
        <taxon>Saccharomycetaceae</taxon>
        <taxon>Lachancea</taxon>
    </lineage>
</organism>
<dbReference type="PANTHER" id="PTHR11538">
    <property type="entry name" value="PHENYLALANYL-TRNA SYNTHETASE"/>
    <property type="match status" value="1"/>
</dbReference>
<dbReference type="OrthoDB" id="273345at2759"/>
<dbReference type="EMBL" id="LN890566">
    <property type="protein sequence ID" value="CUS24018.1"/>
    <property type="molecule type" value="Genomic_DNA"/>
</dbReference>
<dbReference type="GO" id="GO:0070042">
    <property type="term" value="F:rRNA (uridine-N3-)-methyltransferase activity"/>
    <property type="evidence" value="ECO:0007669"/>
    <property type="project" value="InterPro"/>
</dbReference>
<dbReference type="GO" id="GO:0070475">
    <property type="term" value="P:rRNA base methylation"/>
    <property type="evidence" value="ECO:0007669"/>
    <property type="project" value="InterPro"/>
</dbReference>
<proteinExistence type="predicted"/>
<dbReference type="AlphaFoldDB" id="A0A0P1L1M8"/>
<feature type="domain" description="25S rRNA (uridine-N(3))-methyltransferase BMT5-like" evidence="1">
    <location>
        <begin position="72"/>
        <end position="284"/>
    </location>
</feature>
<dbReference type="InterPro" id="IPR019446">
    <property type="entry name" value="BMT5-like"/>
</dbReference>
<evidence type="ECO:0000259" key="1">
    <source>
        <dbReference type="Pfam" id="PF10354"/>
    </source>
</evidence>
<gene>
    <name evidence="2" type="ORF">LAQU0_S13e01442g</name>
</gene>